<organism evidence="1 2">
    <name type="scientific">Methanohalophilus portucalensis FDF-1</name>
    <dbReference type="NCBI Taxonomy" id="523843"/>
    <lineage>
        <taxon>Archaea</taxon>
        <taxon>Methanobacteriati</taxon>
        <taxon>Methanobacteriota</taxon>
        <taxon>Stenosarchaea group</taxon>
        <taxon>Methanomicrobia</taxon>
        <taxon>Methanosarcinales</taxon>
        <taxon>Methanosarcinaceae</taxon>
        <taxon>Methanohalophilus</taxon>
    </lineage>
</organism>
<evidence type="ECO:0000313" key="2">
    <source>
        <dbReference type="Proteomes" id="UP000185713"/>
    </source>
</evidence>
<protein>
    <submittedName>
        <fullName evidence="1">Uncharacterized protein</fullName>
    </submittedName>
</protein>
<dbReference type="EMBL" id="JWTK01000002">
    <property type="protein sequence ID" value="OJH49952.1"/>
    <property type="molecule type" value="Genomic_DNA"/>
</dbReference>
<proteinExistence type="predicted"/>
<comment type="caution">
    <text evidence="1">The sequence shown here is derived from an EMBL/GenBank/DDBJ whole genome shotgun (WGS) entry which is preliminary data.</text>
</comment>
<sequence>MTIGIINMAMNIQLVYIKYCILIKKNKNVESKPTGSSNK</sequence>
<accession>A0A1L9C609</accession>
<evidence type="ECO:0000313" key="1">
    <source>
        <dbReference type="EMBL" id="OJH49952.1"/>
    </source>
</evidence>
<dbReference type="Proteomes" id="UP000185713">
    <property type="component" value="Unassembled WGS sequence"/>
</dbReference>
<dbReference type="AlphaFoldDB" id="A0A1L9C609"/>
<name>A0A1L9C609_9EURY</name>
<reference evidence="1 2" key="1">
    <citation type="submission" date="2014-12" db="EMBL/GenBank/DDBJ databases">
        <title>The genome sequence of Methanohalophilus portucalensis strain FDF1.</title>
        <authorList>
            <person name="Lai M.-C."/>
            <person name="Lai S.-J."/>
        </authorList>
    </citation>
    <scope>NUCLEOTIDE SEQUENCE [LARGE SCALE GENOMIC DNA]</scope>
    <source>
        <strain evidence="1 2">FDF-1</strain>
    </source>
</reference>
<gene>
    <name evidence="1" type="ORF">MPF_0746</name>
</gene>